<dbReference type="FunFam" id="3.60.15.30:FF:000001">
    <property type="entry name" value="Alkyl/aryl-sulfatase BDS1"/>
    <property type="match status" value="1"/>
</dbReference>
<dbReference type="EMBL" id="QKUF01000016">
    <property type="protein sequence ID" value="PZW26129.1"/>
    <property type="molecule type" value="Genomic_DNA"/>
</dbReference>
<dbReference type="Gene3D" id="1.25.40.880">
    <property type="entry name" value="Alkyl sulfatase, dimerisation domain"/>
    <property type="match status" value="1"/>
</dbReference>
<gene>
    <name evidence="11" type="ORF">EI42_04088</name>
</gene>
<dbReference type="Pfam" id="PF14863">
    <property type="entry name" value="Alkyl_sulf_dimr"/>
    <property type="match status" value="1"/>
</dbReference>
<evidence type="ECO:0000256" key="6">
    <source>
        <dbReference type="ARBA" id="ARBA00066568"/>
    </source>
</evidence>
<dbReference type="GO" id="GO:0046872">
    <property type="term" value="F:metal ion binding"/>
    <property type="evidence" value="ECO:0007669"/>
    <property type="project" value="UniProtKB-KW"/>
</dbReference>
<dbReference type="Gene3D" id="3.30.1050.10">
    <property type="entry name" value="SCP2 sterol-binding domain"/>
    <property type="match status" value="1"/>
</dbReference>
<evidence type="ECO:0000313" key="12">
    <source>
        <dbReference type="Proteomes" id="UP000248806"/>
    </source>
</evidence>
<name>A0A326UFX9_THEHA</name>
<reference evidence="11 12" key="1">
    <citation type="submission" date="2018-06" db="EMBL/GenBank/DDBJ databases">
        <title>Genomic Encyclopedia of Archaeal and Bacterial Type Strains, Phase II (KMG-II): from individual species to whole genera.</title>
        <authorList>
            <person name="Goeker M."/>
        </authorList>
    </citation>
    <scope>NUCLEOTIDE SEQUENCE [LARGE SCALE GENOMIC DNA]</scope>
    <source>
        <strain evidence="11 12">ATCC BAA-1881</strain>
    </source>
</reference>
<dbReference type="FunFam" id="1.25.40.880:FF:000001">
    <property type="entry name" value="SDS hydrolase SdsA1"/>
    <property type="match status" value="1"/>
</dbReference>
<accession>A0A326UFX9</accession>
<evidence type="ECO:0000256" key="3">
    <source>
        <dbReference type="ARBA" id="ARBA00022801"/>
    </source>
</evidence>
<dbReference type="CDD" id="cd07710">
    <property type="entry name" value="arylsulfatase_Sdsa1-like_MBL-fold"/>
    <property type="match status" value="1"/>
</dbReference>
<dbReference type="PANTHER" id="PTHR43223:SF1">
    <property type="entry name" value="ALKYL_ARYL-SULFATASE BDS1"/>
    <property type="match status" value="1"/>
</dbReference>
<evidence type="ECO:0000256" key="1">
    <source>
        <dbReference type="ARBA" id="ARBA00001947"/>
    </source>
</evidence>
<dbReference type="SUPFAM" id="SSF55718">
    <property type="entry name" value="SCP-like"/>
    <property type="match status" value="1"/>
</dbReference>
<feature type="region of interest" description="Disordered" evidence="9">
    <location>
        <begin position="1"/>
        <end position="25"/>
    </location>
</feature>
<evidence type="ECO:0000256" key="7">
    <source>
        <dbReference type="ARBA" id="ARBA00068034"/>
    </source>
</evidence>
<evidence type="ECO:0000256" key="2">
    <source>
        <dbReference type="ARBA" id="ARBA00022723"/>
    </source>
</evidence>
<dbReference type="InterPro" id="IPR001279">
    <property type="entry name" value="Metallo-B-lactamas"/>
</dbReference>
<dbReference type="GO" id="GO:0046983">
    <property type="term" value="F:protein dimerization activity"/>
    <property type="evidence" value="ECO:0007669"/>
    <property type="project" value="InterPro"/>
</dbReference>
<dbReference type="InterPro" id="IPR038536">
    <property type="entry name" value="Alkyl/aryl-sulf_dimr_sf"/>
</dbReference>
<dbReference type="InterPro" id="IPR036527">
    <property type="entry name" value="SCP2_sterol-bd_dom_sf"/>
</dbReference>
<keyword evidence="4" id="KW-0862">Zinc</keyword>
<feature type="domain" description="Metallo-beta-lactamase" evidence="10">
    <location>
        <begin position="111"/>
        <end position="333"/>
    </location>
</feature>
<dbReference type="RefSeq" id="WP_211326272.1">
    <property type="nucleotide sequence ID" value="NZ_BIFX01000003.1"/>
</dbReference>
<keyword evidence="3 11" id="KW-0378">Hydrolase</keyword>
<dbReference type="PANTHER" id="PTHR43223">
    <property type="entry name" value="ALKYL/ARYL-SULFATASE"/>
    <property type="match status" value="1"/>
</dbReference>
<dbReference type="Pfam" id="PF14864">
    <property type="entry name" value="Alkyl_sulf_C"/>
    <property type="match status" value="1"/>
</dbReference>
<evidence type="ECO:0000313" key="11">
    <source>
        <dbReference type="EMBL" id="PZW26129.1"/>
    </source>
</evidence>
<dbReference type="GO" id="GO:0018741">
    <property type="term" value="F:linear primary-alkylsulfatase activity"/>
    <property type="evidence" value="ECO:0007669"/>
    <property type="project" value="UniProtKB-EC"/>
</dbReference>
<dbReference type="Gene3D" id="3.60.15.30">
    <property type="entry name" value="Metallo-beta-lactamase domain"/>
    <property type="match status" value="1"/>
</dbReference>
<dbReference type="Pfam" id="PF00753">
    <property type="entry name" value="Lactamase_B"/>
    <property type="match status" value="1"/>
</dbReference>
<comment type="cofactor">
    <cofactor evidence="1">
        <name>Zn(2+)</name>
        <dbReference type="ChEBI" id="CHEBI:29105"/>
    </cofactor>
</comment>
<dbReference type="AlphaFoldDB" id="A0A326UFX9"/>
<dbReference type="InterPro" id="IPR029228">
    <property type="entry name" value="Alkyl_sulf_dimr"/>
</dbReference>
<dbReference type="Proteomes" id="UP000248806">
    <property type="component" value="Unassembled WGS sequence"/>
</dbReference>
<evidence type="ECO:0000256" key="8">
    <source>
        <dbReference type="ARBA" id="ARBA00075789"/>
    </source>
</evidence>
<evidence type="ECO:0000256" key="9">
    <source>
        <dbReference type="SAM" id="MobiDB-lite"/>
    </source>
</evidence>
<protein>
    <recommendedName>
        <fullName evidence="7">Linear primary-alkylsulfatase</fullName>
        <ecNumber evidence="6">3.1.6.21</ecNumber>
    </recommendedName>
    <alternativeName>
        <fullName evidence="8">Type III linear primary-alkylsulfatase</fullName>
    </alternativeName>
</protein>
<evidence type="ECO:0000259" key="10">
    <source>
        <dbReference type="SMART" id="SM00849"/>
    </source>
</evidence>
<proteinExistence type="inferred from homology"/>
<evidence type="ECO:0000256" key="4">
    <source>
        <dbReference type="ARBA" id="ARBA00022833"/>
    </source>
</evidence>
<keyword evidence="2" id="KW-0479">Metal-binding</keyword>
<dbReference type="GO" id="GO:0018909">
    <property type="term" value="P:dodecyl sulfate metabolic process"/>
    <property type="evidence" value="ECO:0007669"/>
    <property type="project" value="InterPro"/>
</dbReference>
<dbReference type="EC" id="3.1.6.21" evidence="6"/>
<keyword evidence="12" id="KW-1185">Reference proteome</keyword>
<dbReference type="InterPro" id="IPR036866">
    <property type="entry name" value="RibonucZ/Hydroxyglut_hydro"/>
</dbReference>
<dbReference type="SUPFAM" id="SSF56281">
    <property type="entry name" value="Metallo-hydrolase/oxidoreductase"/>
    <property type="match status" value="1"/>
</dbReference>
<dbReference type="InterPro" id="IPR044097">
    <property type="entry name" value="Bds1/SdsA1_MBL-fold"/>
</dbReference>
<evidence type="ECO:0000256" key="5">
    <source>
        <dbReference type="ARBA" id="ARBA00033751"/>
    </source>
</evidence>
<comment type="caution">
    <text evidence="11">The sequence shown here is derived from an EMBL/GenBank/DDBJ whole genome shotgun (WGS) entry which is preliminary data.</text>
</comment>
<organism evidence="11 12">
    <name type="scientific">Thermosporothrix hazakensis</name>
    <dbReference type="NCBI Taxonomy" id="644383"/>
    <lineage>
        <taxon>Bacteria</taxon>
        <taxon>Bacillati</taxon>
        <taxon>Chloroflexota</taxon>
        <taxon>Ktedonobacteria</taxon>
        <taxon>Ktedonobacterales</taxon>
        <taxon>Thermosporotrichaceae</taxon>
        <taxon>Thermosporothrix</taxon>
    </lineage>
</organism>
<sequence length="639" mass="71649">MRKHALKLKSEPKEATQVTREANGRMSSMLPFANRDDFEASKRGFLASLPDARIQGADGQPIWDLGPYHFLDSQDVPASVHPSLWRQAQLNAIHGLFQVTDRIYQVRNFDLSNMTIIQGDTGLILIDPLLSTETAHAALELYYQHFPRKPVVAVIYSHSHADHFGGVKGVVSEEDVSSGKVSILAPDGFLEHAVSENIYAGNAMGRRSTYMYGPVLPRSAHGQVDAGLGKTISTGTMTLIAPTDILRTTGETRTIDGVEIIFQMAPGTEAPAEMLMYFPQMRALCAAEDMTHNLHNLYTLRGAQVRDAVAWWKTINEAIELFGERSDVVFAQHHWPTWGKDNIQTFLSKQRDLYKYLHDQTLRLMNQGATMLEVAEMIELPESLSQEWYNRGYYGSVNHNSKAIYQQYLGFYSSHPSDLHPLPPEDAARKYVEFMGGAAAILKKAQASFEHGEYRWVAEVMKHVVFAEPSNEQARLLLADALEQLGYQAENGTWRNEYLMGAFELRNGIPELPPIVNSPDLLKAMTLPMYFDYLGVHLNGPRANGKRILLNWDFTDIKEQYTLRLENCALTYTPEKQARDADATLTLTREALDTINIGKMTFDQAIENGAIQVKGNKAAVKELLGLLDTFQQAFPIVTP</sequence>
<dbReference type="InterPro" id="IPR052195">
    <property type="entry name" value="Bact_Alkyl/Aryl-Sulfatase"/>
</dbReference>
<dbReference type="InterPro" id="IPR029229">
    <property type="entry name" value="Alkyl_sulf_C"/>
</dbReference>
<dbReference type="SMART" id="SM00849">
    <property type="entry name" value="Lactamase_B"/>
    <property type="match status" value="1"/>
</dbReference>
<comment type="similarity">
    <text evidence="5">Belongs to the metallo-beta-lactamase superfamily. Type III sulfatase family.</text>
</comment>